<dbReference type="GO" id="GO:0008897">
    <property type="term" value="F:holo-[acyl-carrier-protein] synthase activity"/>
    <property type="evidence" value="ECO:0007669"/>
    <property type="project" value="InterPro"/>
</dbReference>
<dbReference type="InterPro" id="IPR008278">
    <property type="entry name" value="4-PPantetheinyl_Trfase_dom"/>
</dbReference>
<sequence>MRPVDLKGASPATLPSSLECDLTAMCLVITAPVVAMSAAGPALLDAHETARLADFVSVDAERRFVAGACLLRLVVARLTGQHPAAVEVDRRCLECGRNHGKTRIGDGDLQVSVSHSGDAVQVACTRSAPVGVDIQARGSRVTPAMRVLLGRERDRQMTTEAFLITWTRIEAVVKATGEGLRVPLEAVRVSSPQDPPRLESYRGEPLKCQMHAQRQLTGFVGSVAVLSDSALEFVELSARDFLGARHTDQ</sequence>
<reference evidence="4 5" key="1">
    <citation type="submission" date="2016-11" db="EMBL/GenBank/DDBJ databases">
        <authorList>
            <person name="Jaros S."/>
            <person name="Januszkiewicz K."/>
            <person name="Wedrychowicz H."/>
        </authorList>
    </citation>
    <scope>NUCLEOTIDE SEQUENCE [LARGE SCALE GENOMIC DNA]</scope>
    <source>
        <strain evidence="4 5">DSM 12906</strain>
    </source>
</reference>
<dbReference type="PANTHER" id="PTHR12215">
    <property type="entry name" value="PHOSPHOPANTETHEINE TRANSFERASE"/>
    <property type="match status" value="1"/>
</dbReference>
<dbReference type="Pfam" id="PF01648">
    <property type="entry name" value="ACPS"/>
    <property type="match status" value="1"/>
</dbReference>
<evidence type="ECO:0000259" key="3">
    <source>
        <dbReference type="Pfam" id="PF01648"/>
    </source>
</evidence>
<feature type="domain" description="4'-phosphopantetheinyl transferase" evidence="3">
    <location>
        <begin position="129"/>
        <end position="219"/>
    </location>
</feature>
<dbReference type="GO" id="GO:0005829">
    <property type="term" value="C:cytosol"/>
    <property type="evidence" value="ECO:0007669"/>
    <property type="project" value="TreeGrafter"/>
</dbReference>
<organism evidence="4 5">
    <name type="scientific">Tessaracoccus bendigoensis DSM 12906</name>
    <dbReference type="NCBI Taxonomy" id="1123357"/>
    <lineage>
        <taxon>Bacteria</taxon>
        <taxon>Bacillati</taxon>
        <taxon>Actinomycetota</taxon>
        <taxon>Actinomycetes</taxon>
        <taxon>Propionibacteriales</taxon>
        <taxon>Propionibacteriaceae</taxon>
        <taxon>Tessaracoccus</taxon>
    </lineage>
</organism>
<proteinExistence type="inferred from homology"/>
<comment type="similarity">
    <text evidence="1">Belongs to the P-Pant transferase superfamily. Gsp/Sfp/HetI/AcpT family.</text>
</comment>
<dbReference type="Gene3D" id="3.90.470.20">
    <property type="entry name" value="4'-phosphopantetheinyl transferase domain"/>
    <property type="match status" value="2"/>
</dbReference>
<evidence type="ECO:0000256" key="2">
    <source>
        <dbReference type="ARBA" id="ARBA00022679"/>
    </source>
</evidence>
<dbReference type="RefSeq" id="WP_073190011.1">
    <property type="nucleotide sequence ID" value="NZ_FQZG01000073.1"/>
</dbReference>
<keyword evidence="2 4" id="KW-0808">Transferase</keyword>
<protein>
    <submittedName>
        <fullName evidence="4">4'-phosphopantetheinyl transferase</fullName>
    </submittedName>
</protein>
<evidence type="ECO:0000313" key="5">
    <source>
        <dbReference type="Proteomes" id="UP000184512"/>
    </source>
</evidence>
<dbReference type="PANTHER" id="PTHR12215:SF10">
    <property type="entry name" value="L-AMINOADIPATE-SEMIALDEHYDE DEHYDROGENASE-PHOSPHOPANTETHEINYL TRANSFERASE"/>
    <property type="match status" value="1"/>
</dbReference>
<dbReference type="OrthoDB" id="190168at2"/>
<dbReference type="InterPro" id="IPR050559">
    <property type="entry name" value="P-Pant_transferase_sf"/>
</dbReference>
<dbReference type="STRING" id="1123357.SAMN02745244_03121"/>
<dbReference type="SUPFAM" id="SSF56214">
    <property type="entry name" value="4'-phosphopantetheinyl transferase"/>
    <property type="match status" value="2"/>
</dbReference>
<evidence type="ECO:0000313" key="4">
    <source>
        <dbReference type="EMBL" id="SHJ72485.1"/>
    </source>
</evidence>
<dbReference type="AlphaFoldDB" id="A0A1M6LMV0"/>
<keyword evidence="5" id="KW-1185">Reference proteome</keyword>
<dbReference type="InterPro" id="IPR037143">
    <property type="entry name" value="4-PPantetheinyl_Trfase_dom_sf"/>
</dbReference>
<dbReference type="GO" id="GO:0000287">
    <property type="term" value="F:magnesium ion binding"/>
    <property type="evidence" value="ECO:0007669"/>
    <property type="project" value="InterPro"/>
</dbReference>
<evidence type="ECO:0000256" key="1">
    <source>
        <dbReference type="ARBA" id="ARBA00010990"/>
    </source>
</evidence>
<dbReference type="EMBL" id="FQZG01000073">
    <property type="protein sequence ID" value="SHJ72485.1"/>
    <property type="molecule type" value="Genomic_DNA"/>
</dbReference>
<name>A0A1M6LMV0_9ACTN</name>
<gene>
    <name evidence="4" type="ORF">SAMN02745244_03121</name>
</gene>
<dbReference type="Proteomes" id="UP000184512">
    <property type="component" value="Unassembled WGS sequence"/>
</dbReference>
<dbReference type="GO" id="GO:0019878">
    <property type="term" value="P:lysine biosynthetic process via aminoadipic acid"/>
    <property type="evidence" value="ECO:0007669"/>
    <property type="project" value="TreeGrafter"/>
</dbReference>
<accession>A0A1M6LMV0</accession>